<evidence type="ECO:0000256" key="5">
    <source>
        <dbReference type="ARBA" id="ARBA00022741"/>
    </source>
</evidence>
<dbReference type="EMBL" id="JADBEM010000001">
    <property type="protein sequence ID" value="MBE1604498.1"/>
    <property type="molecule type" value="Genomic_DNA"/>
</dbReference>
<keyword evidence="9" id="KW-1133">Transmembrane helix</keyword>
<dbReference type="InterPro" id="IPR011712">
    <property type="entry name" value="Sig_transdc_His_kin_sub3_dim/P"/>
</dbReference>
<name>A0A927MTF2_9ACTN</name>
<dbReference type="InterPro" id="IPR050482">
    <property type="entry name" value="Sensor_HK_TwoCompSys"/>
</dbReference>
<dbReference type="RefSeq" id="WP_192749020.1">
    <property type="nucleotide sequence ID" value="NZ_BAABJL010000126.1"/>
</dbReference>
<keyword evidence="5" id="KW-0547">Nucleotide-binding</keyword>
<keyword evidence="4" id="KW-0808">Transferase</keyword>
<evidence type="ECO:0000259" key="10">
    <source>
        <dbReference type="Pfam" id="PF07730"/>
    </source>
</evidence>
<evidence type="ECO:0000256" key="6">
    <source>
        <dbReference type="ARBA" id="ARBA00022777"/>
    </source>
</evidence>
<dbReference type="CDD" id="cd16917">
    <property type="entry name" value="HATPase_UhpB-NarQ-NarX-like"/>
    <property type="match status" value="1"/>
</dbReference>
<sequence>MDPARRVAAWMAGVVVGAYRSLVLTVLFFALPAVVAVLGVWSFRIAQNPVLAAWWTVVGAFVLFVVGGRPLCWTFRVLVRRWCGVEIATLYRPMLSPRRMSTGYWWNGYGYNRWRRSSVVQRWLRSRTRDPASWRDMVWLVVAPFTVGVVVVLPLASIGVVASVWESGGQRWWALLPLFVGVVSAPYGWRAVGPVAVAVLGSPRSARLAERVQDLVATQADMTATQAAEIRRIERDLHDGAQARLVALGMTLSAAERALRSDPGRAQQLLAEARTSTTAAVAELRELVRGITAPILIERGLVDAIRAMAMDIPLPIQVRSTIKDRLELPAESALYFGVAELLANIVKHAQACSVTITADYAAGAARIAVSDDGVGGAAVLERGGLRGLEHRLAPFGGTLRISSPAGGPTTATMVVPCAYS</sequence>
<dbReference type="Proteomes" id="UP000638648">
    <property type="component" value="Unassembled WGS sequence"/>
</dbReference>
<dbReference type="GO" id="GO:0005524">
    <property type="term" value="F:ATP binding"/>
    <property type="evidence" value="ECO:0007669"/>
    <property type="project" value="UniProtKB-KW"/>
</dbReference>
<accession>A0A927MTF2</accession>
<keyword evidence="3" id="KW-0597">Phosphoprotein</keyword>
<evidence type="ECO:0000313" key="11">
    <source>
        <dbReference type="EMBL" id="MBE1604498.1"/>
    </source>
</evidence>
<dbReference type="EC" id="2.7.13.3" evidence="2"/>
<dbReference type="Pfam" id="PF07730">
    <property type="entry name" value="HisKA_3"/>
    <property type="match status" value="1"/>
</dbReference>
<evidence type="ECO:0000256" key="2">
    <source>
        <dbReference type="ARBA" id="ARBA00012438"/>
    </source>
</evidence>
<dbReference type="AlphaFoldDB" id="A0A927MTF2"/>
<keyword evidence="9" id="KW-0472">Membrane</keyword>
<comment type="caution">
    <text evidence="11">The sequence shown here is derived from an EMBL/GenBank/DDBJ whole genome shotgun (WGS) entry which is preliminary data.</text>
</comment>
<dbReference type="InterPro" id="IPR036890">
    <property type="entry name" value="HATPase_C_sf"/>
</dbReference>
<keyword evidence="12" id="KW-1185">Reference proteome</keyword>
<dbReference type="GO" id="GO:0046983">
    <property type="term" value="F:protein dimerization activity"/>
    <property type="evidence" value="ECO:0007669"/>
    <property type="project" value="InterPro"/>
</dbReference>
<feature type="domain" description="Signal transduction histidine kinase subgroup 3 dimerisation and phosphoacceptor" evidence="10">
    <location>
        <begin position="231"/>
        <end position="292"/>
    </location>
</feature>
<comment type="catalytic activity">
    <reaction evidence="1">
        <text>ATP + protein L-histidine = ADP + protein N-phospho-L-histidine.</text>
        <dbReference type="EC" id="2.7.13.3"/>
    </reaction>
</comment>
<keyword evidence="9" id="KW-0812">Transmembrane</keyword>
<evidence type="ECO:0000313" key="12">
    <source>
        <dbReference type="Proteomes" id="UP000638648"/>
    </source>
</evidence>
<keyword evidence="8" id="KW-0902">Two-component regulatory system</keyword>
<proteinExistence type="predicted"/>
<dbReference type="Gene3D" id="1.20.5.1930">
    <property type="match status" value="1"/>
</dbReference>
<organism evidence="11 12">
    <name type="scientific">Actinopolymorpha pittospori</name>
    <dbReference type="NCBI Taxonomy" id="648752"/>
    <lineage>
        <taxon>Bacteria</taxon>
        <taxon>Bacillati</taxon>
        <taxon>Actinomycetota</taxon>
        <taxon>Actinomycetes</taxon>
        <taxon>Propionibacteriales</taxon>
        <taxon>Actinopolymorphaceae</taxon>
        <taxon>Actinopolymorpha</taxon>
    </lineage>
</organism>
<feature type="transmembrane region" description="Helical" evidence="9">
    <location>
        <begin position="21"/>
        <end position="41"/>
    </location>
</feature>
<evidence type="ECO:0000256" key="4">
    <source>
        <dbReference type="ARBA" id="ARBA00022679"/>
    </source>
</evidence>
<gene>
    <name evidence="11" type="ORF">HEB94_001346</name>
</gene>
<evidence type="ECO:0000256" key="7">
    <source>
        <dbReference type="ARBA" id="ARBA00022840"/>
    </source>
</evidence>
<feature type="transmembrane region" description="Helical" evidence="9">
    <location>
        <begin position="137"/>
        <end position="165"/>
    </location>
</feature>
<keyword evidence="7" id="KW-0067">ATP-binding</keyword>
<dbReference type="PANTHER" id="PTHR24421">
    <property type="entry name" value="NITRATE/NITRITE SENSOR PROTEIN NARX-RELATED"/>
    <property type="match status" value="1"/>
</dbReference>
<keyword evidence="6 11" id="KW-0418">Kinase</keyword>
<evidence type="ECO:0000256" key="9">
    <source>
        <dbReference type="SAM" id="Phobius"/>
    </source>
</evidence>
<evidence type="ECO:0000256" key="1">
    <source>
        <dbReference type="ARBA" id="ARBA00000085"/>
    </source>
</evidence>
<reference evidence="11" key="1">
    <citation type="submission" date="2020-10" db="EMBL/GenBank/DDBJ databases">
        <title>Sequencing the genomes of 1000 actinobacteria strains.</title>
        <authorList>
            <person name="Klenk H.-P."/>
        </authorList>
    </citation>
    <scope>NUCLEOTIDE SEQUENCE</scope>
    <source>
        <strain evidence="11">DSM 45354</strain>
    </source>
</reference>
<dbReference type="Gene3D" id="3.30.565.10">
    <property type="entry name" value="Histidine kinase-like ATPase, C-terminal domain"/>
    <property type="match status" value="1"/>
</dbReference>
<feature type="transmembrane region" description="Helical" evidence="9">
    <location>
        <begin position="53"/>
        <end position="72"/>
    </location>
</feature>
<dbReference type="SUPFAM" id="SSF55874">
    <property type="entry name" value="ATPase domain of HSP90 chaperone/DNA topoisomerase II/histidine kinase"/>
    <property type="match status" value="1"/>
</dbReference>
<dbReference type="GO" id="GO:0000155">
    <property type="term" value="F:phosphorelay sensor kinase activity"/>
    <property type="evidence" value="ECO:0007669"/>
    <property type="project" value="InterPro"/>
</dbReference>
<evidence type="ECO:0000256" key="3">
    <source>
        <dbReference type="ARBA" id="ARBA00022553"/>
    </source>
</evidence>
<evidence type="ECO:0000256" key="8">
    <source>
        <dbReference type="ARBA" id="ARBA00023012"/>
    </source>
</evidence>
<dbReference type="PANTHER" id="PTHR24421:SF10">
    <property type="entry name" value="NITRATE_NITRITE SENSOR PROTEIN NARQ"/>
    <property type="match status" value="1"/>
</dbReference>
<dbReference type="GO" id="GO:0016020">
    <property type="term" value="C:membrane"/>
    <property type="evidence" value="ECO:0007669"/>
    <property type="project" value="InterPro"/>
</dbReference>
<protein>
    <recommendedName>
        <fullName evidence="2">histidine kinase</fullName>
        <ecNumber evidence="2">2.7.13.3</ecNumber>
    </recommendedName>
</protein>